<sequence length="367" mass="40352">MAYGRAAMRVLLCVAVAAWTPPTKHMRRPTALHFTSSGRGARRPTALYVEVSQMLYEQREKSIEQRGEFEEELIGSGGTSLEACAPSKLVSELLSEGVGRCDNVLDPQQADALKTFVRDALIKAERDTSKGKIPQKHRFAEVLLKENRRDFLLPLDDEKVLNAARTIALSPIGDAVEEILGTDAVVHECSCLISDHGSPRQVLHPDTPQHETGETPLLTCFTALQDVSEDMGPTLFLPKTQDKVSHLRFFNDVTKDELLKEHSSNRKVGLLNVGDVSCFDSRTLHAGTANRAPGTRRAMFYLSFRNPRISDPGNPPSLRPCFTNGLTLSDLRGNSAKKKAKLLAKDDPRPAGGGKKKKKRAGFASSR</sequence>
<name>A0A8J2WPB4_9STRA</name>
<evidence type="ECO:0000313" key="3">
    <source>
        <dbReference type="EMBL" id="CAH0374895.1"/>
    </source>
</evidence>
<evidence type="ECO:0000256" key="2">
    <source>
        <dbReference type="SAM" id="SignalP"/>
    </source>
</evidence>
<dbReference type="SUPFAM" id="SSF51197">
    <property type="entry name" value="Clavaminate synthase-like"/>
    <property type="match status" value="1"/>
</dbReference>
<keyword evidence="2" id="KW-0732">Signal</keyword>
<dbReference type="AlphaFoldDB" id="A0A8J2WPB4"/>
<proteinExistence type="predicted"/>
<dbReference type="InterPro" id="IPR051961">
    <property type="entry name" value="Fungal_Metabolite_Diox"/>
</dbReference>
<feature type="region of interest" description="Disordered" evidence="1">
    <location>
        <begin position="336"/>
        <end position="367"/>
    </location>
</feature>
<dbReference type="PANTHER" id="PTHR37563">
    <property type="entry name" value="PHYTANOYL-COA DIOXYGENASE FAMILY PROTEIN (AFU_ORTHOLOGUE AFUA_2G03330)"/>
    <property type="match status" value="1"/>
</dbReference>
<dbReference type="Pfam" id="PF05721">
    <property type="entry name" value="PhyH"/>
    <property type="match status" value="1"/>
</dbReference>
<evidence type="ECO:0000256" key="1">
    <source>
        <dbReference type="SAM" id="MobiDB-lite"/>
    </source>
</evidence>
<dbReference type="Proteomes" id="UP000789595">
    <property type="component" value="Unassembled WGS sequence"/>
</dbReference>
<evidence type="ECO:0000313" key="4">
    <source>
        <dbReference type="Proteomes" id="UP000789595"/>
    </source>
</evidence>
<dbReference type="OrthoDB" id="406378at2759"/>
<evidence type="ECO:0008006" key="5">
    <source>
        <dbReference type="Google" id="ProtNLM"/>
    </source>
</evidence>
<gene>
    <name evidence="3" type="ORF">PECAL_4P22060</name>
</gene>
<reference evidence="3" key="1">
    <citation type="submission" date="2021-11" db="EMBL/GenBank/DDBJ databases">
        <authorList>
            <consortium name="Genoscope - CEA"/>
            <person name="William W."/>
        </authorList>
    </citation>
    <scope>NUCLEOTIDE SEQUENCE</scope>
</reference>
<accession>A0A8J2WPB4</accession>
<feature type="chain" id="PRO_5035205766" description="Phytanoyl-CoA dioxygenase" evidence="2">
    <location>
        <begin position="19"/>
        <end position="367"/>
    </location>
</feature>
<organism evidence="3 4">
    <name type="scientific">Pelagomonas calceolata</name>
    <dbReference type="NCBI Taxonomy" id="35677"/>
    <lineage>
        <taxon>Eukaryota</taxon>
        <taxon>Sar</taxon>
        <taxon>Stramenopiles</taxon>
        <taxon>Ochrophyta</taxon>
        <taxon>Pelagophyceae</taxon>
        <taxon>Pelagomonadales</taxon>
        <taxon>Pelagomonadaceae</taxon>
        <taxon>Pelagomonas</taxon>
    </lineage>
</organism>
<protein>
    <recommendedName>
        <fullName evidence="5">Phytanoyl-CoA dioxygenase</fullName>
    </recommendedName>
</protein>
<dbReference type="PANTHER" id="PTHR37563:SF2">
    <property type="entry name" value="PHYTANOYL-COA DIOXYGENASE FAMILY PROTEIN (AFU_ORTHOLOGUE AFUA_2G03330)"/>
    <property type="match status" value="1"/>
</dbReference>
<dbReference type="InterPro" id="IPR008775">
    <property type="entry name" value="Phytyl_CoA_dOase-like"/>
</dbReference>
<feature type="signal peptide" evidence="2">
    <location>
        <begin position="1"/>
        <end position="18"/>
    </location>
</feature>
<comment type="caution">
    <text evidence="3">The sequence shown here is derived from an EMBL/GenBank/DDBJ whole genome shotgun (WGS) entry which is preliminary data.</text>
</comment>
<keyword evidence="4" id="KW-1185">Reference proteome</keyword>
<dbReference type="Gene3D" id="2.60.120.620">
    <property type="entry name" value="q2cbj1_9rhob like domain"/>
    <property type="match status" value="1"/>
</dbReference>
<dbReference type="EMBL" id="CAKKNE010000004">
    <property type="protein sequence ID" value="CAH0374895.1"/>
    <property type="molecule type" value="Genomic_DNA"/>
</dbReference>